<dbReference type="EMBL" id="AJWN02000065">
    <property type="protein sequence ID" value="OEE60518.1"/>
    <property type="molecule type" value="Genomic_DNA"/>
</dbReference>
<dbReference type="InterPro" id="IPR036527">
    <property type="entry name" value="SCP2_sterol-bd_dom_sf"/>
</dbReference>
<dbReference type="GO" id="GO:0046983">
    <property type="term" value="F:protein dimerization activity"/>
    <property type="evidence" value="ECO:0007669"/>
    <property type="project" value="InterPro"/>
</dbReference>
<feature type="domain" description="Metallo-beta-lactamase" evidence="6">
    <location>
        <begin position="133"/>
        <end position="363"/>
    </location>
</feature>
<dbReference type="PANTHER" id="PTHR43223">
    <property type="entry name" value="ALKYL/ARYL-SULFATASE"/>
    <property type="match status" value="1"/>
</dbReference>
<comment type="caution">
    <text evidence="7">The sequence shown here is derived from an EMBL/GenBank/DDBJ whole genome shotgun (WGS) entry which is preliminary data.</text>
</comment>
<dbReference type="SMART" id="SM00849">
    <property type="entry name" value="Lactamase_B"/>
    <property type="match status" value="1"/>
</dbReference>
<dbReference type="InterPro" id="IPR038536">
    <property type="entry name" value="Alkyl/aryl-sulf_dimr_sf"/>
</dbReference>
<reference evidence="7 8" key="1">
    <citation type="journal article" date="2012" name="Science">
        <title>Ecological populations of bacteria act as socially cohesive units of antibiotic production and resistance.</title>
        <authorList>
            <person name="Cordero O.X."/>
            <person name="Wildschutte H."/>
            <person name="Kirkup B."/>
            <person name="Proehl S."/>
            <person name="Ngo L."/>
            <person name="Hussain F."/>
            <person name="Le Roux F."/>
            <person name="Mincer T."/>
            <person name="Polz M.F."/>
        </authorList>
    </citation>
    <scope>NUCLEOTIDE SEQUENCE [LARGE SCALE GENOMIC DNA]</scope>
    <source>
        <strain evidence="7 8">FF-454</strain>
    </source>
</reference>
<keyword evidence="3" id="KW-0862">Zinc</keyword>
<dbReference type="PANTHER" id="PTHR43223:SF1">
    <property type="entry name" value="ALKYL_ARYL-SULFATASE BDS1"/>
    <property type="match status" value="1"/>
</dbReference>
<evidence type="ECO:0000313" key="7">
    <source>
        <dbReference type="EMBL" id="OEE60518.1"/>
    </source>
</evidence>
<comment type="similarity">
    <text evidence="4">Belongs to the metallo-beta-lactamase superfamily. Type III sulfatase family.</text>
</comment>
<dbReference type="InterPro" id="IPR052195">
    <property type="entry name" value="Bact_Alkyl/Aryl-Sulfatase"/>
</dbReference>
<dbReference type="AlphaFoldDB" id="A0A1E5C4T0"/>
<keyword evidence="5" id="KW-0732">Signal</keyword>
<keyword evidence="8" id="KW-1185">Reference proteome</keyword>
<dbReference type="SUPFAM" id="SSF56281">
    <property type="entry name" value="Metallo-hydrolase/oxidoreductase"/>
    <property type="match status" value="1"/>
</dbReference>
<dbReference type="RefSeq" id="WP_016959063.1">
    <property type="nucleotide sequence ID" value="NZ_AJWN02000065.1"/>
</dbReference>
<dbReference type="InterPro" id="IPR001279">
    <property type="entry name" value="Metallo-B-lactamas"/>
</dbReference>
<dbReference type="GO" id="GO:0018909">
    <property type="term" value="P:dodecyl sulfate metabolic process"/>
    <property type="evidence" value="ECO:0007669"/>
    <property type="project" value="InterPro"/>
</dbReference>
<dbReference type="CDD" id="cd07710">
    <property type="entry name" value="arylsulfatase_Sdsa1-like_MBL-fold"/>
    <property type="match status" value="1"/>
</dbReference>
<gene>
    <name evidence="7" type="ORF">A1OK_11240</name>
</gene>
<evidence type="ECO:0000256" key="2">
    <source>
        <dbReference type="ARBA" id="ARBA00022801"/>
    </source>
</evidence>
<feature type="chain" id="PRO_5009172442" evidence="5">
    <location>
        <begin position="25"/>
        <end position="701"/>
    </location>
</feature>
<protein>
    <submittedName>
        <fullName evidence="7">MBL fold metallo-hydrolase</fullName>
    </submittedName>
</protein>
<dbReference type="GO" id="GO:0018741">
    <property type="term" value="F:linear primary-alkylsulfatase activity"/>
    <property type="evidence" value="ECO:0007669"/>
    <property type="project" value="InterPro"/>
</dbReference>
<dbReference type="Gene3D" id="1.25.40.880">
    <property type="entry name" value="Alkyl sulfatase, dimerisation domain"/>
    <property type="match status" value="1"/>
</dbReference>
<accession>A0A1E5C4T0</accession>
<evidence type="ECO:0000259" key="6">
    <source>
        <dbReference type="SMART" id="SM00849"/>
    </source>
</evidence>
<sequence length="701" mass="77255">MANFKKHPISAFVISTLLAFPVMASNHDHDHVHGDLEVNGKPATTETIAVNSALSDTLNWADRDAFERNQKGLIAALDESSANIMLNNYDFISQDEVADSVNPSLYRQAQVNNTAAGLYEVRDGIYQVRGTDLSNITFIRGNTGWIAYDVLLTKQAAEISTKFFLENVPEGGDLPIVAMIYSHSHADHFGGARGIVDMFPDVKVYGSHNITKEVVDENVLAGNAMSRRAAYQYGATLGAHEHGIVDAGLGKAMSTSSPEYGSGDITYVAPDYTFNSEEKFETYSVDGLEMIFIDTAGTESPSGMATFIPSMNALWTGEMMYHGMHNVYTLRGAKVRDALKWSKDINEMINAWGADIDVLFGSHSSPIWGNDEVQDFMKLQRDNYGFVHNQTLRLANDGVVIQDIGDAVIDVIPESIQQAWHTNGYHGSYSHNAKAVYNMYLGYFDMNPANLNPLPTQAEAEKFLEYMGGADAVMLKANADFKEGEYRFVATAMDKVVRAEPNNKEARKLLADTYEQLGYQSETMGWRNTYLTGAQELRVGTLPGNPKTASPDVLAEMSITNLLDYMAVKVDSTIAQHSPFTMNVVVPDLNEVHFVEMSNGNLSNGLVDKVRHADASIVISKNNVTKILLGETTLNDLLKEQSVIYKGDSSVMQKLAQASVEFESAFEIVPRPADGLMVDAHLYDLHNDDEALAHEDHVHTH</sequence>
<dbReference type="SUPFAM" id="SSF55718">
    <property type="entry name" value="SCP-like"/>
    <property type="match status" value="1"/>
</dbReference>
<evidence type="ECO:0000256" key="3">
    <source>
        <dbReference type="ARBA" id="ARBA00022833"/>
    </source>
</evidence>
<feature type="signal peptide" evidence="5">
    <location>
        <begin position="1"/>
        <end position="24"/>
    </location>
</feature>
<dbReference type="InterPro" id="IPR029228">
    <property type="entry name" value="Alkyl_sulf_dimr"/>
</dbReference>
<dbReference type="Proteomes" id="UP000095039">
    <property type="component" value="Unassembled WGS sequence"/>
</dbReference>
<keyword evidence="1" id="KW-0479">Metal-binding</keyword>
<dbReference type="Gene3D" id="3.30.1050.10">
    <property type="entry name" value="SCP2 sterol-binding domain"/>
    <property type="match status" value="1"/>
</dbReference>
<dbReference type="Pfam" id="PF14864">
    <property type="entry name" value="Alkyl_sulf_C"/>
    <property type="match status" value="1"/>
</dbReference>
<dbReference type="Pfam" id="PF14863">
    <property type="entry name" value="Alkyl_sulf_dimr"/>
    <property type="match status" value="1"/>
</dbReference>
<evidence type="ECO:0000256" key="4">
    <source>
        <dbReference type="ARBA" id="ARBA00033751"/>
    </source>
</evidence>
<dbReference type="GO" id="GO:0030288">
    <property type="term" value="C:outer membrane-bounded periplasmic space"/>
    <property type="evidence" value="ECO:0007669"/>
    <property type="project" value="TreeGrafter"/>
</dbReference>
<dbReference type="Gene3D" id="3.60.15.30">
    <property type="entry name" value="Metallo-beta-lactamase domain"/>
    <property type="match status" value="1"/>
</dbReference>
<keyword evidence="2" id="KW-0378">Hydrolase</keyword>
<evidence type="ECO:0000313" key="8">
    <source>
        <dbReference type="Proteomes" id="UP000095039"/>
    </source>
</evidence>
<organism evidence="7 8">
    <name type="scientific">Enterovibrio norvegicus FF-454</name>
    <dbReference type="NCBI Taxonomy" id="1185651"/>
    <lineage>
        <taxon>Bacteria</taxon>
        <taxon>Pseudomonadati</taxon>
        <taxon>Pseudomonadota</taxon>
        <taxon>Gammaproteobacteria</taxon>
        <taxon>Vibrionales</taxon>
        <taxon>Vibrionaceae</taxon>
        <taxon>Enterovibrio</taxon>
    </lineage>
</organism>
<evidence type="ECO:0000256" key="5">
    <source>
        <dbReference type="SAM" id="SignalP"/>
    </source>
</evidence>
<evidence type="ECO:0000256" key="1">
    <source>
        <dbReference type="ARBA" id="ARBA00022723"/>
    </source>
</evidence>
<dbReference type="InterPro" id="IPR036866">
    <property type="entry name" value="RibonucZ/Hydroxyglut_hydro"/>
</dbReference>
<name>A0A1E5C4T0_9GAMM</name>
<proteinExistence type="inferred from homology"/>
<dbReference type="InterPro" id="IPR044097">
    <property type="entry name" value="Bds1/SdsA1_MBL-fold"/>
</dbReference>
<dbReference type="GO" id="GO:0046872">
    <property type="term" value="F:metal ion binding"/>
    <property type="evidence" value="ECO:0007669"/>
    <property type="project" value="UniProtKB-KW"/>
</dbReference>
<dbReference type="InterPro" id="IPR029229">
    <property type="entry name" value="Alkyl_sulf_C"/>
</dbReference>
<dbReference type="Pfam" id="PF00753">
    <property type="entry name" value="Lactamase_B"/>
    <property type="match status" value="1"/>
</dbReference>